<dbReference type="EMBL" id="LR026963">
    <property type="protein sequence ID" value="VBB68927.1"/>
    <property type="molecule type" value="Genomic_DNA"/>
</dbReference>
<name>A0A484H504_9ZZZZ</name>
<accession>A0A484H504</accession>
<protein>
    <submittedName>
        <fullName evidence="1">Uncharacterized protein</fullName>
    </submittedName>
</protein>
<sequence length="45" mass="4905">MGTSAVMRGIAILSLIVRFSSLEQRIGALLRRPCDPLPSHMLPTV</sequence>
<reference evidence="1" key="1">
    <citation type="submission" date="2018-10" db="EMBL/GenBank/DDBJ databases">
        <authorList>
            <person name="Gruber-Vodicka H."/>
            <person name="Jaeckle O."/>
        </authorList>
    </citation>
    <scope>NUCLEOTIDE SEQUENCE</scope>
</reference>
<dbReference type="AlphaFoldDB" id="A0A484H504"/>
<proteinExistence type="predicted"/>
<organism evidence="1">
    <name type="scientific">invertebrate metagenome</name>
    <dbReference type="NCBI Taxonomy" id="1711999"/>
    <lineage>
        <taxon>unclassified sequences</taxon>
        <taxon>metagenomes</taxon>
        <taxon>organismal metagenomes</taxon>
    </lineage>
</organism>
<evidence type="ECO:0000313" key="1">
    <source>
        <dbReference type="EMBL" id="VBB68927.1"/>
    </source>
</evidence>
<gene>
    <name evidence="1" type="ORF">RIEGSTA812A_PEG_400</name>
</gene>